<evidence type="ECO:0000259" key="1">
    <source>
        <dbReference type="PROSITE" id="PS51704"/>
    </source>
</evidence>
<dbReference type="PANTHER" id="PTHR46211">
    <property type="entry name" value="GLYCEROPHOSPHORYL DIESTER PHOSPHODIESTERASE"/>
    <property type="match status" value="1"/>
</dbReference>
<protein>
    <submittedName>
        <fullName evidence="2">Glycerophosphodiester phosphodiesterase</fullName>
    </submittedName>
</protein>
<reference evidence="2 3" key="1">
    <citation type="submission" date="2021-08" db="EMBL/GenBank/DDBJ databases">
        <title>Caldovatus sediminis gen. nov., sp. nov., a moderately thermophilic bacterium isolated from a hot spring.</title>
        <authorList>
            <person name="Hu C.-J."/>
            <person name="Li W.-J."/>
            <person name="Xian W.-D."/>
        </authorList>
    </citation>
    <scope>NUCLEOTIDE SEQUENCE [LARGE SCALE GENOMIC DNA]</scope>
    <source>
        <strain evidence="2 3">SYSU G05006</strain>
    </source>
</reference>
<sequence length="248" mass="25690">MTSRPRRPQIASHRGGAFLWPENSMTAFRETARLPVDQVECDVHLSADGEVVIMHDATLDRTTDACGPVAARRAAELRAVRVRGTGGEGVPMLADLAALIRPTALLLRVEIKAGADGLPYPGIVPRVLAVLDAAGMRGRAVVIGFQAPTVAEAARAGGLAGVAWLLEAPWWRALGLAGAIAAARAHGVGEIGLPEALVDAEAVAGLRAAGLAVGAWGANHAPSIRRMLALGVDVFATDDPPLALRLRG</sequence>
<comment type="caution">
    <text evidence="2">The sequence shown here is derived from an EMBL/GenBank/DDBJ whole genome shotgun (WGS) entry which is preliminary data.</text>
</comment>
<name>A0ABS7F2U2_9PROT</name>
<gene>
    <name evidence="2" type="ORF">K1J50_10500</name>
</gene>
<proteinExistence type="predicted"/>
<dbReference type="EMBL" id="JAHZUY010000025">
    <property type="protein sequence ID" value="MBW8269919.1"/>
    <property type="molecule type" value="Genomic_DNA"/>
</dbReference>
<evidence type="ECO:0000313" key="2">
    <source>
        <dbReference type="EMBL" id="MBW8269919.1"/>
    </source>
</evidence>
<dbReference type="PANTHER" id="PTHR46211:SF1">
    <property type="entry name" value="GLYCEROPHOSPHODIESTER PHOSPHODIESTERASE, CYTOPLASMIC"/>
    <property type="match status" value="1"/>
</dbReference>
<keyword evidence="3" id="KW-1185">Reference proteome</keyword>
<dbReference type="Proteomes" id="UP001519924">
    <property type="component" value="Unassembled WGS sequence"/>
</dbReference>
<dbReference type="PROSITE" id="PS51704">
    <property type="entry name" value="GP_PDE"/>
    <property type="match status" value="1"/>
</dbReference>
<dbReference type="RefSeq" id="WP_220117673.1">
    <property type="nucleotide sequence ID" value="NZ_JAHZUY010000025.1"/>
</dbReference>
<feature type="domain" description="GP-PDE" evidence="1">
    <location>
        <begin position="8"/>
        <end position="247"/>
    </location>
</feature>
<dbReference type="InterPro" id="IPR017946">
    <property type="entry name" value="PLC-like_Pdiesterase_TIM-brl"/>
</dbReference>
<organism evidence="2 3">
    <name type="scientific">Caldovatus aquaticus</name>
    <dbReference type="NCBI Taxonomy" id="2865671"/>
    <lineage>
        <taxon>Bacteria</taxon>
        <taxon>Pseudomonadati</taxon>
        <taxon>Pseudomonadota</taxon>
        <taxon>Alphaproteobacteria</taxon>
        <taxon>Acetobacterales</taxon>
        <taxon>Roseomonadaceae</taxon>
        <taxon>Caldovatus</taxon>
    </lineage>
</organism>
<evidence type="ECO:0000313" key="3">
    <source>
        <dbReference type="Proteomes" id="UP001519924"/>
    </source>
</evidence>
<dbReference type="Pfam" id="PF03009">
    <property type="entry name" value="GDPD"/>
    <property type="match status" value="1"/>
</dbReference>
<dbReference type="Gene3D" id="3.20.20.190">
    <property type="entry name" value="Phosphatidylinositol (PI) phosphodiesterase"/>
    <property type="match status" value="1"/>
</dbReference>
<dbReference type="InterPro" id="IPR030395">
    <property type="entry name" value="GP_PDE_dom"/>
</dbReference>
<accession>A0ABS7F2U2</accession>
<dbReference type="SUPFAM" id="SSF51695">
    <property type="entry name" value="PLC-like phosphodiesterases"/>
    <property type="match status" value="1"/>
</dbReference>